<sequence length="685" mass="72134">MRAGYATRSSTGCLPRNFNVTSQAMTATGLFSVGSMAHNSGNGGSMVRKRRRRYGPKPDPPYQCFCGKIFKRHEHMLRHRATHDDTIKYECHMCGKSFRRQDVMHRHTMTHAARSRQSSKLRNTASESGTAMPAAVTAKAAGLDQGGGGDKTTLLAAHRQRDQSQKQAQLGIQGISNEHDMLEDPTLRVGLGDYASDSSSSQHNQDHHIAAAQLYNACSNARYTFPAYAVNLQPVYANSSGVDAGGAGYARSDGFEMTSDYHARKFSSASPPPAFFGGAPNLGPQGFEAGQLGGATMPRAQSMLPMLTMATGHEHDAKHNGQDGGHHCAASWHAGNYGLAQGITQAGPAESEWSEQSPSGPSPLTFASPAWSQKGEQFRREGTTSASNGTPLGLSTSSRQLSMDPGARWHPYSEHQQQPQPPVQQQHLSLQSHYQQGSPLNGSTSDAGFGSVHRSPAGVVRRLLSGLHHPNGYSTAISDAQSYAGHGAQGKMEAHGGTATVGLGLGLVAQSHVETQAGSLGLMGTPTLNNAAANNGSRGDRVPALHQTSASPQVSNGTMLSSSSTASSNHCLDIGMSSMRVSQDTLHHNSPSYGTEAKHGFTSMSSVLGPFDSNSPLTEATGNASPHSYGNGQGRGYAVNAPLHVQAHRASSGPPIDPHLAASNNGYATDSSAASLPGASGFRRW</sequence>
<dbReference type="GO" id="GO:0008270">
    <property type="term" value="F:zinc ion binding"/>
    <property type="evidence" value="ECO:0007669"/>
    <property type="project" value="UniProtKB-KW"/>
</dbReference>
<feature type="compositionally biased region" description="Polar residues" evidence="7">
    <location>
        <begin position="120"/>
        <end position="129"/>
    </location>
</feature>
<evidence type="ECO:0000256" key="2">
    <source>
        <dbReference type="ARBA" id="ARBA00022833"/>
    </source>
</evidence>
<proteinExistence type="predicted"/>
<dbReference type="eggNOG" id="KOG1721">
    <property type="taxonomic scope" value="Eukaryota"/>
</dbReference>
<feature type="domain" description="C2H2-type" evidence="8">
    <location>
        <begin position="89"/>
        <end position="116"/>
    </location>
</feature>
<feature type="region of interest" description="Disordered" evidence="7">
    <location>
        <begin position="110"/>
        <end position="131"/>
    </location>
</feature>
<feature type="region of interest" description="Disordered" evidence="7">
    <location>
        <begin position="612"/>
        <end position="685"/>
    </location>
</feature>
<dbReference type="PROSITE" id="PS50157">
    <property type="entry name" value="ZINC_FINGER_C2H2_2"/>
    <property type="match status" value="1"/>
</dbReference>
<dbReference type="GeneID" id="24106943"/>
<evidence type="ECO:0000256" key="7">
    <source>
        <dbReference type="SAM" id="MobiDB-lite"/>
    </source>
</evidence>
<dbReference type="AlphaFoldDB" id="R9NZE3"/>
<keyword evidence="4" id="KW-0804">Transcription</keyword>
<dbReference type="PANTHER" id="PTHR47660">
    <property type="entry name" value="TRANSCRIPTION FACTOR WITH C2H2 AND ZN(2)-CYS(6) DNA BINDING DOMAIN (EUROFUNG)-RELATED-RELATED"/>
    <property type="match status" value="1"/>
</dbReference>
<feature type="compositionally biased region" description="Polar residues" evidence="7">
    <location>
        <begin position="612"/>
        <end position="630"/>
    </location>
</feature>
<feature type="compositionally biased region" description="Basic residues" evidence="7">
    <location>
        <begin position="110"/>
        <end position="119"/>
    </location>
</feature>
<dbReference type="RefSeq" id="XP_012187664.1">
    <property type="nucleotide sequence ID" value="XM_012332274.1"/>
</dbReference>
<keyword evidence="10" id="KW-1185">Reference proteome</keyword>
<dbReference type="OrthoDB" id="8922241at2759"/>
<keyword evidence="2" id="KW-0862">Zinc</keyword>
<name>R9NZE3_PSEHS</name>
<feature type="compositionally biased region" description="Polar residues" evidence="7">
    <location>
        <begin position="383"/>
        <end position="401"/>
    </location>
</feature>
<evidence type="ECO:0000256" key="4">
    <source>
        <dbReference type="ARBA" id="ARBA00023163"/>
    </source>
</evidence>
<keyword evidence="5" id="KW-0539">Nucleus</keyword>
<dbReference type="EMBL" id="DF238782">
    <property type="protein sequence ID" value="GAC94077.1"/>
    <property type="molecule type" value="Genomic_DNA"/>
</dbReference>
<evidence type="ECO:0000256" key="1">
    <source>
        <dbReference type="ARBA" id="ARBA00022723"/>
    </source>
</evidence>
<gene>
    <name evidence="9" type="ORF">PHSY_001646</name>
</gene>
<organism evidence="9 10">
    <name type="scientific">Pseudozyma hubeiensis (strain SY62)</name>
    <name type="common">Yeast</name>
    <dbReference type="NCBI Taxonomy" id="1305764"/>
    <lineage>
        <taxon>Eukaryota</taxon>
        <taxon>Fungi</taxon>
        <taxon>Dikarya</taxon>
        <taxon>Basidiomycota</taxon>
        <taxon>Ustilaginomycotina</taxon>
        <taxon>Ustilaginomycetes</taxon>
        <taxon>Ustilaginales</taxon>
        <taxon>Ustilaginaceae</taxon>
        <taxon>Pseudozyma</taxon>
    </lineage>
</organism>
<dbReference type="Gene3D" id="3.30.160.60">
    <property type="entry name" value="Classic Zinc Finger"/>
    <property type="match status" value="1"/>
</dbReference>
<dbReference type="PROSITE" id="PS00028">
    <property type="entry name" value="ZINC_FINGER_C2H2_1"/>
    <property type="match status" value="1"/>
</dbReference>
<dbReference type="HOGENOM" id="CLU_374328_0_0_1"/>
<feature type="compositionally biased region" description="Low complexity" evidence="7">
    <location>
        <begin position="415"/>
        <end position="436"/>
    </location>
</feature>
<evidence type="ECO:0000256" key="3">
    <source>
        <dbReference type="ARBA" id="ARBA00023015"/>
    </source>
</evidence>
<accession>R9NZE3</accession>
<dbReference type="InterPro" id="IPR036236">
    <property type="entry name" value="Znf_C2H2_sf"/>
</dbReference>
<feature type="region of interest" description="Disordered" evidence="7">
    <location>
        <begin position="345"/>
        <end position="453"/>
    </location>
</feature>
<evidence type="ECO:0000313" key="10">
    <source>
        <dbReference type="Proteomes" id="UP000014071"/>
    </source>
</evidence>
<dbReference type="STRING" id="1305764.R9NZE3"/>
<dbReference type="Proteomes" id="UP000014071">
    <property type="component" value="Unassembled WGS sequence"/>
</dbReference>
<feature type="compositionally biased region" description="Polar residues" evidence="7">
    <location>
        <begin position="662"/>
        <end position="674"/>
    </location>
</feature>
<feature type="compositionally biased region" description="Polar residues" evidence="7">
    <location>
        <begin position="546"/>
        <end position="560"/>
    </location>
</feature>
<feature type="compositionally biased region" description="Polar residues" evidence="7">
    <location>
        <begin position="437"/>
        <end position="446"/>
    </location>
</feature>
<evidence type="ECO:0000256" key="5">
    <source>
        <dbReference type="ARBA" id="ARBA00023242"/>
    </source>
</evidence>
<dbReference type="InterPro" id="IPR013087">
    <property type="entry name" value="Znf_C2H2_type"/>
</dbReference>
<evidence type="ECO:0000259" key="8">
    <source>
        <dbReference type="PROSITE" id="PS50157"/>
    </source>
</evidence>
<evidence type="ECO:0000256" key="6">
    <source>
        <dbReference type="PROSITE-ProRule" id="PRU00042"/>
    </source>
</evidence>
<protein>
    <submittedName>
        <fullName evidence="9">C2H2 type zinc finger containing protein</fullName>
    </submittedName>
</protein>
<reference evidence="10" key="1">
    <citation type="journal article" date="2013" name="Genome Announc.">
        <title>Draft genome sequence of the basidiomycetous yeast-like fungus Pseudozyma hubeiensis SY62, which produces an abundant amount of the biosurfactant mannosylerythritol lipids.</title>
        <authorList>
            <person name="Konishi M."/>
            <person name="Hatada Y."/>
            <person name="Horiuchi J."/>
        </authorList>
    </citation>
    <scope>NUCLEOTIDE SEQUENCE [LARGE SCALE GENOMIC DNA]</scope>
    <source>
        <strain evidence="10">SY62</strain>
    </source>
</reference>
<keyword evidence="1" id="KW-0479">Metal-binding</keyword>
<dbReference type="PANTHER" id="PTHR47660:SF2">
    <property type="entry name" value="TRANSCRIPTION FACTOR WITH C2H2 AND ZN(2)-CYS(6) DNA BINDING DOMAIN (EUROFUNG)"/>
    <property type="match status" value="1"/>
</dbReference>
<dbReference type="SUPFAM" id="SSF57667">
    <property type="entry name" value="beta-beta-alpha zinc fingers"/>
    <property type="match status" value="1"/>
</dbReference>
<evidence type="ECO:0000313" key="9">
    <source>
        <dbReference type="EMBL" id="GAC94077.1"/>
    </source>
</evidence>
<dbReference type="SMART" id="SM00355">
    <property type="entry name" value="ZnF_C2H2"/>
    <property type="match status" value="2"/>
</dbReference>
<keyword evidence="3" id="KW-0805">Transcription regulation</keyword>
<keyword evidence="6" id="KW-0863">Zinc-finger</keyword>
<feature type="region of interest" description="Disordered" evidence="7">
    <location>
        <begin position="536"/>
        <end position="566"/>
    </location>
</feature>